<geneLocation type="plasmid" evidence="1">
    <name>p4228-RoL</name>
</geneLocation>
<evidence type="ECO:0000313" key="1">
    <source>
        <dbReference type="EMBL" id="MDT8899528.1"/>
    </source>
</evidence>
<dbReference type="EMBL" id="JAUHMF010000010">
    <property type="protein sequence ID" value="MDT8899528.1"/>
    <property type="molecule type" value="Genomic_DNA"/>
</dbReference>
<organism evidence="1 2">
    <name type="scientific">Thermanaerothrix solaris</name>
    <dbReference type="NCBI Taxonomy" id="3058434"/>
    <lineage>
        <taxon>Bacteria</taxon>
        <taxon>Bacillati</taxon>
        <taxon>Chloroflexota</taxon>
        <taxon>Anaerolineae</taxon>
        <taxon>Anaerolineales</taxon>
        <taxon>Anaerolineaceae</taxon>
        <taxon>Thermanaerothrix</taxon>
    </lineage>
</organism>
<gene>
    <name evidence="1" type="ORF">QYE77_14785</name>
</gene>
<protein>
    <submittedName>
        <fullName evidence="1">DUF2442 domain-containing protein</fullName>
    </submittedName>
</protein>
<reference evidence="1 2" key="1">
    <citation type="submission" date="2023-07" db="EMBL/GenBank/DDBJ databases">
        <title>Novel species of Thermanaerothrix with wide hydrolytic capabilities.</title>
        <authorList>
            <person name="Zayulina K.S."/>
            <person name="Podosokorskaya O.A."/>
            <person name="Elcheninov A.G."/>
        </authorList>
    </citation>
    <scope>NUCLEOTIDE SEQUENCE [LARGE SCALE GENOMIC DNA]</scope>
    <source>
        <strain evidence="1 2">4228-RoL</strain>
        <plasmid evidence="1">p4228-RoL</plasmid>
    </source>
</reference>
<dbReference type="Pfam" id="PF10387">
    <property type="entry name" value="DUF2442"/>
    <property type="match status" value="1"/>
</dbReference>
<accession>A0ABU3NRS5</accession>
<dbReference type="Gene3D" id="3.30.2020.40">
    <property type="entry name" value="Uncharacterised protein PF10387, DUF2442"/>
    <property type="match status" value="1"/>
</dbReference>
<proteinExistence type="predicted"/>
<evidence type="ECO:0000313" key="2">
    <source>
        <dbReference type="Proteomes" id="UP001254165"/>
    </source>
</evidence>
<keyword evidence="2" id="KW-1185">Reference proteome</keyword>
<comment type="caution">
    <text evidence="1">The sequence shown here is derived from an EMBL/GenBank/DDBJ whole genome shotgun (WGS) entry which is preliminary data.</text>
</comment>
<dbReference type="InterPro" id="IPR018841">
    <property type="entry name" value="DUF2442"/>
</dbReference>
<dbReference type="Proteomes" id="UP001254165">
    <property type="component" value="Unassembled WGS sequence"/>
</dbReference>
<sequence>MKNVLIDAEMLTVVLDDGRVISVPLTWYPRLWHGTPEERANFRLIGGGEGICWPDLDEDISVEDLLAGRRSGEGKASLMRWLRRRR</sequence>
<keyword evidence="1" id="KW-0614">Plasmid</keyword>
<name>A0ABU3NRS5_9CHLR</name>